<accession>A0A7W2IJL9</accession>
<feature type="domain" description="HAMP" evidence="15">
    <location>
        <begin position="211"/>
        <end position="263"/>
    </location>
</feature>
<dbReference type="AlphaFoldDB" id="A0A7W2IJL9"/>
<evidence type="ECO:0000256" key="3">
    <source>
        <dbReference type="ARBA" id="ARBA00022481"/>
    </source>
</evidence>
<evidence type="ECO:0000256" key="12">
    <source>
        <dbReference type="SAM" id="Coils"/>
    </source>
</evidence>
<dbReference type="Pfam" id="PF00672">
    <property type="entry name" value="HAMP"/>
    <property type="match status" value="1"/>
</dbReference>
<evidence type="ECO:0000256" key="4">
    <source>
        <dbReference type="ARBA" id="ARBA00022500"/>
    </source>
</evidence>
<dbReference type="InterPro" id="IPR003660">
    <property type="entry name" value="HAMP_dom"/>
</dbReference>
<dbReference type="PANTHER" id="PTHR43531:SF14">
    <property type="entry name" value="METHYL-ACCEPTING CHEMOTAXIS PROTEIN I-RELATED"/>
    <property type="match status" value="1"/>
</dbReference>
<dbReference type="InterPro" id="IPR003122">
    <property type="entry name" value="Tar_rcpt_lig-bd"/>
</dbReference>
<dbReference type="RefSeq" id="WP_182152477.1">
    <property type="nucleotide sequence ID" value="NZ_JACEZU010000002.1"/>
</dbReference>
<reference evidence="16 17" key="1">
    <citation type="submission" date="2020-07" db="EMBL/GenBank/DDBJ databases">
        <title>Novel species isolated from subtropical streams in China.</title>
        <authorList>
            <person name="Lu H."/>
        </authorList>
    </citation>
    <scope>NUCLEOTIDE SEQUENCE [LARGE SCALE GENOMIC DNA]</scope>
    <source>
        <strain evidence="16 17">LX47W</strain>
    </source>
</reference>
<keyword evidence="5" id="KW-0997">Cell inner membrane</keyword>
<keyword evidence="3" id="KW-0488">Methylation</keyword>
<dbReference type="SMART" id="SM00304">
    <property type="entry name" value="HAMP"/>
    <property type="match status" value="1"/>
</dbReference>
<evidence type="ECO:0000256" key="8">
    <source>
        <dbReference type="ARBA" id="ARBA00023136"/>
    </source>
</evidence>
<evidence type="ECO:0000259" key="15">
    <source>
        <dbReference type="PROSITE" id="PS50885"/>
    </source>
</evidence>
<dbReference type="PRINTS" id="PR00260">
    <property type="entry name" value="CHEMTRNSDUCR"/>
</dbReference>
<keyword evidence="2" id="KW-1003">Cell membrane</keyword>
<dbReference type="SUPFAM" id="SSF58104">
    <property type="entry name" value="Methyl-accepting chemotaxis protein (MCP) signaling domain"/>
    <property type="match status" value="1"/>
</dbReference>
<evidence type="ECO:0000256" key="10">
    <source>
        <dbReference type="ARBA" id="ARBA00029447"/>
    </source>
</evidence>
<feature type="domain" description="Methyl-accepting transducer" evidence="14">
    <location>
        <begin position="268"/>
        <end position="497"/>
    </location>
</feature>
<dbReference type="EMBL" id="JACEZU010000002">
    <property type="protein sequence ID" value="MBA5686659.1"/>
    <property type="molecule type" value="Genomic_DNA"/>
</dbReference>
<dbReference type="Pfam" id="PF00015">
    <property type="entry name" value="MCPsignal"/>
    <property type="match status" value="1"/>
</dbReference>
<dbReference type="GO" id="GO:0007165">
    <property type="term" value="P:signal transduction"/>
    <property type="evidence" value="ECO:0007669"/>
    <property type="project" value="UniProtKB-KW"/>
</dbReference>
<evidence type="ECO:0000256" key="13">
    <source>
        <dbReference type="SAM" id="Phobius"/>
    </source>
</evidence>
<evidence type="ECO:0000256" key="11">
    <source>
        <dbReference type="PROSITE-ProRule" id="PRU00284"/>
    </source>
</evidence>
<dbReference type="CDD" id="cd06225">
    <property type="entry name" value="HAMP"/>
    <property type="match status" value="1"/>
</dbReference>
<dbReference type="PROSITE" id="PS50111">
    <property type="entry name" value="CHEMOTAXIS_TRANSDUC_2"/>
    <property type="match status" value="1"/>
</dbReference>
<evidence type="ECO:0000256" key="9">
    <source>
        <dbReference type="ARBA" id="ARBA00023224"/>
    </source>
</evidence>
<dbReference type="Gene3D" id="1.10.287.950">
    <property type="entry name" value="Methyl-accepting chemotaxis protein"/>
    <property type="match status" value="1"/>
</dbReference>
<evidence type="ECO:0000256" key="2">
    <source>
        <dbReference type="ARBA" id="ARBA00022475"/>
    </source>
</evidence>
<keyword evidence="7 13" id="KW-1133">Transmembrane helix</keyword>
<dbReference type="GO" id="GO:0006935">
    <property type="term" value="P:chemotaxis"/>
    <property type="evidence" value="ECO:0007669"/>
    <property type="project" value="UniProtKB-KW"/>
</dbReference>
<feature type="transmembrane region" description="Helical" evidence="13">
    <location>
        <begin position="189"/>
        <end position="210"/>
    </location>
</feature>
<keyword evidence="9 11" id="KW-0807">Transducer</keyword>
<dbReference type="Proteomes" id="UP000573499">
    <property type="component" value="Unassembled WGS sequence"/>
</dbReference>
<comment type="subcellular location">
    <subcellularLocation>
        <location evidence="1">Cell inner membrane</location>
        <topology evidence="1">Multi-pass membrane protein</topology>
    </subcellularLocation>
</comment>
<comment type="caution">
    <text evidence="16">The sequence shown here is derived from an EMBL/GenBank/DDBJ whole genome shotgun (WGS) entry which is preliminary data.</text>
</comment>
<keyword evidence="8 13" id="KW-0472">Membrane</keyword>
<organism evidence="16 17">
    <name type="scientific">Rugamonas apoptosis</name>
    <dbReference type="NCBI Taxonomy" id="2758570"/>
    <lineage>
        <taxon>Bacteria</taxon>
        <taxon>Pseudomonadati</taxon>
        <taxon>Pseudomonadota</taxon>
        <taxon>Betaproteobacteria</taxon>
        <taxon>Burkholderiales</taxon>
        <taxon>Oxalobacteraceae</taxon>
        <taxon>Telluria group</taxon>
        <taxon>Rugamonas</taxon>
    </lineage>
</organism>
<evidence type="ECO:0000256" key="1">
    <source>
        <dbReference type="ARBA" id="ARBA00004429"/>
    </source>
</evidence>
<dbReference type="CDD" id="cd11386">
    <property type="entry name" value="MCP_signal"/>
    <property type="match status" value="1"/>
</dbReference>
<dbReference type="GO" id="GO:0004888">
    <property type="term" value="F:transmembrane signaling receptor activity"/>
    <property type="evidence" value="ECO:0007669"/>
    <property type="project" value="InterPro"/>
</dbReference>
<dbReference type="Pfam" id="PF02203">
    <property type="entry name" value="TarH"/>
    <property type="match status" value="1"/>
</dbReference>
<protein>
    <submittedName>
        <fullName evidence="16">Tar ligand binding domain-containing protein</fullName>
    </submittedName>
</protein>
<evidence type="ECO:0000313" key="16">
    <source>
        <dbReference type="EMBL" id="MBA5686659.1"/>
    </source>
</evidence>
<keyword evidence="4" id="KW-0145">Chemotaxis</keyword>
<feature type="coiled-coil region" evidence="12">
    <location>
        <begin position="468"/>
        <end position="495"/>
    </location>
</feature>
<evidence type="ECO:0000256" key="7">
    <source>
        <dbReference type="ARBA" id="ARBA00022989"/>
    </source>
</evidence>
<evidence type="ECO:0000256" key="6">
    <source>
        <dbReference type="ARBA" id="ARBA00022692"/>
    </source>
</evidence>
<name>A0A7W2IJL9_9BURK</name>
<keyword evidence="17" id="KW-1185">Reference proteome</keyword>
<evidence type="ECO:0000259" key="14">
    <source>
        <dbReference type="PROSITE" id="PS50111"/>
    </source>
</evidence>
<dbReference type="PANTHER" id="PTHR43531">
    <property type="entry name" value="PROTEIN ICFG"/>
    <property type="match status" value="1"/>
</dbReference>
<sequence length="565" mass="59688">MLKNISIKSRLIFVIGFLSVGMMFLGGVALFSLGTTNASLKTVYQDRLVALGQLDKVIRNLLRNQVRVASAISGDLAQINKKMDAVDADVKQATETLEAYTATYLTPEEKNYSDELIKVRKQFVEEGMRPAVAALRAQDLPRATALLHGKILPISEHIREVSNKLIQIQLDVGQSEYERSQQRFATLQVVFISLLVFGLVVGIGIGVWLIRSITIPLNYAVEIAEKVAGGDLSNDIAVHSTDEIGKLLHALKDMTASLVTIISEVRTGADTIATASGQIAAGNLDLSSRTEEQASSLEETASSMEELTSTVRQNSDNAHQANGLALSASEVASKGGAVVAKVVETMGSISASSKKIADIISVIDGIAFQTNILALNAAVEAARAGEQGRGFAVVASEVRTLAQRSAAAAKEIKELIDDSVNEVDTGSKLVGEAGATMQEIVESITRVTDIVNEISSASLEQSAGIDQINQAIAQMDQVTQQNASLVEEAAAASEAMQDQAGKLAEAVGVFKLDSRQASIRSTMLKPVAAPKAPAPSIAKKATPEIAHAVARPKPVAVAAGAWEAI</sequence>
<dbReference type="GO" id="GO:0005886">
    <property type="term" value="C:plasma membrane"/>
    <property type="evidence" value="ECO:0007669"/>
    <property type="project" value="UniProtKB-SubCell"/>
</dbReference>
<dbReference type="FunFam" id="1.10.287.950:FF:000001">
    <property type="entry name" value="Methyl-accepting chemotaxis sensory transducer"/>
    <property type="match status" value="1"/>
</dbReference>
<evidence type="ECO:0000313" key="17">
    <source>
        <dbReference type="Proteomes" id="UP000573499"/>
    </source>
</evidence>
<dbReference type="InterPro" id="IPR004089">
    <property type="entry name" value="MCPsignal_dom"/>
</dbReference>
<proteinExistence type="inferred from homology"/>
<feature type="transmembrane region" description="Helical" evidence="13">
    <location>
        <begin position="12"/>
        <end position="33"/>
    </location>
</feature>
<dbReference type="InterPro" id="IPR004090">
    <property type="entry name" value="Chemotax_Me-accpt_rcpt"/>
</dbReference>
<keyword evidence="12" id="KW-0175">Coiled coil</keyword>
<dbReference type="PROSITE" id="PS50885">
    <property type="entry name" value="HAMP"/>
    <property type="match status" value="1"/>
</dbReference>
<evidence type="ECO:0000256" key="5">
    <source>
        <dbReference type="ARBA" id="ARBA00022519"/>
    </source>
</evidence>
<keyword evidence="6 13" id="KW-0812">Transmembrane</keyword>
<gene>
    <name evidence="16" type="ORF">H3H39_06275</name>
</gene>
<comment type="similarity">
    <text evidence="10">Belongs to the methyl-accepting chemotaxis (MCP) protein family.</text>
</comment>
<dbReference type="SMART" id="SM00283">
    <property type="entry name" value="MA"/>
    <property type="match status" value="1"/>
</dbReference>
<dbReference type="InterPro" id="IPR051310">
    <property type="entry name" value="MCP_chemotaxis"/>
</dbReference>